<dbReference type="InterPro" id="IPR002173">
    <property type="entry name" value="Carboh/pur_kinase_PfkB_CS"/>
</dbReference>
<dbReference type="Proteomes" id="UP001142372">
    <property type="component" value="Unassembled WGS sequence"/>
</dbReference>
<dbReference type="GO" id="GO:0006796">
    <property type="term" value="P:phosphate-containing compound metabolic process"/>
    <property type="evidence" value="ECO:0007669"/>
    <property type="project" value="UniProtKB-ARBA"/>
</dbReference>
<evidence type="ECO:0000256" key="2">
    <source>
        <dbReference type="ARBA" id="ARBA00022679"/>
    </source>
</evidence>
<dbReference type="Pfam" id="PF00294">
    <property type="entry name" value="PfkB"/>
    <property type="match status" value="1"/>
</dbReference>
<evidence type="ECO:0000259" key="5">
    <source>
        <dbReference type="Pfam" id="PF00294"/>
    </source>
</evidence>
<protein>
    <recommendedName>
        <fullName evidence="5">Carbohydrate kinase PfkB domain-containing protein</fullName>
    </recommendedName>
</protein>
<dbReference type="PRINTS" id="PR00990">
    <property type="entry name" value="RIBOKINASE"/>
</dbReference>
<name>A0A9W6LZ38_9MICO</name>
<proteinExistence type="inferred from homology"/>
<dbReference type="PANTHER" id="PTHR10584">
    <property type="entry name" value="SUGAR KINASE"/>
    <property type="match status" value="1"/>
</dbReference>
<organism evidence="6 7">
    <name type="scientific">Leifsonia poae</name>
    <dbReference type="NCBI Taxonomy" id="110933"/>
    <lineage>
        <taxon>Bacteria</taxon>
        <taxon>Bacillati</taxon>
        <taxon>Actinomycetota</taxon>
        <taxon>Actinomycetes</taxon>
        <taxon>Micrococcales</taxon>
        <taxon>Microbacteriaceae</taxon>
        <taxon>Leifsonia</taxon>
    </lineage>
</organism>
<keyword evidence="2 4" id="KW-0808">Transferase</keyword>
<dbReference type="PROSITE" id="PS00584">
    <property type="entry name" value="PFKB_KINASES_2"/>
    <property type="match status" value="1"/>
</dbReference>
<dbReference type="GO" id="GO:0016301">
    <property type="term" value="F:kinase activity"/>
    <property type="evidence" value="ECO:0007669"/>
    <property type="project" value="UniProtKB-KW"/>
</dbReference>
<reference evidence="6" key="1">
    <citation type="journal article" date="2014" name="Int. J. Syst. Evol. Microbiol.">
        <title>Complete genome sequence of Corynebacterium casei LMG S-19264T (=DSM 44701T), isolated from a smear-ripened cheese.</title>
        <authorList>
            <consortium name="US DOE Joint Genome Institute (JGI-PGF)"/>
            <person name="Walter F."/>
            <person name="Albersmeier A."/>
            <person name="Kalinowski J."/>
            <person name="Ruckert C."/>
        </authorList>
    </citation>
    <scope>NUCLEOTIDE SEQUENCE</scope>
    <source>
        <strain evidence="6">VKM Ac-1401</strain>
    </source>
</reference>
<dbReference type="RefSeq" id="WP_271175899.1">
    <property type="nucleotide sequence ID" value="NZ_BAAAJO010000001.1"/>
</dbReference>
<gene>
    <name evidence="6" type="ORF">GCM10017584_07830</name>
</gene>
<dbReference type="InterPro" id="IPR029056">
    <property type="entry name" value="Ribokinase-like"/>
</dbReference>
<dbReference type="Gene3D" id="3.40.1190.20">
    <property type="match status" value="1"/>
</dbReference>
<dbReference type="EMBL" id="BSEN01000003">
    <property type="protein sequence ID" value="GLJ75209.1"/>
    <property type="molecule type" value="Genomic_DNA"/>
</dbReference>
<evidence type="ECO:0000313" key="7">
    <source>
        <dbReference type="Proteomes" id="UP001142372"/>
    </source>
</evidence>
<keyword evidence="3 4" id="KW-0418">Kinase</keyword>
<feature type="domain" description="Carbohydrate kinase PfkB" evidence="5">
    <location>
        <begin position="6"/>
        <end position="308"/>
    </location>
</feature>
<comment type="caution">
    <text evidence="6">The sequence shown here is derived from an EMBL/GenBank/DDBJ whole genome shotgun (WGS) entry which is preliminary data.</text>
</comment>
<accession>A0A9W6LZ38</accession>
<comment type="similarity">
    <text evidence="1 4">Belongs to the carbohydrate kinase PfkB family.</text>
</comment>
<evidence type="ECO:0000256" key="4">
    <source>
        <dbReference type="RuleBase" id="RU003704"/>
    </source>
</evidence>
<reference evidence="6" key="2">
    <citation type="submission" date="2023-01" db="EMBL/GenBank/DDBJ databases">
        <authorList>
            <person name="Sun Q."/>
            <person name="Evtushenko L."/>
        </authorList>
    </citation>
    <scope>NUCLEOTIDE SEQUENCE</scope>
    <source>
        <strain evidence="6">VKM Ac-1401</strain>
    </source>
</reference>
<dbReference type="InterPro" id="IPR002139">
    <property type="entry name" value="Ribo/fructo_kinase"/>
</dbReference>
<dbReference type="InterPro" id="IPR011611">
    <property type="entry name" value="PfkB_dom"/>
</dbReference>
<dbReference type="SUPFAM" id="SSF53613">
    <property type="entry name" value="Ribokinase-like"/>
    <property type="match status" value="1"/>
</dbReference>
<dbReference type="PANTHER" id="PTHR10584:SF166">
    <property type="entry name" value="RIBOKINASE"/>
    <property type="match status" value="1"/>
</dbReference>
<keyword evidence="7" id="KW-1185">Reference proteome</keyword>
<evidence type="ECO:0000313" key="6">
    <source>
        <dbReference type="EMBL" id="GLJ75209.1"/>
    </source>
</evidence>
<evidence type="ECO:0000256" key="3">
    <source>
        <dbReference type="ARBA" id="ARBA00022777"/>
    </source>
</evidence>
<dbReference type="AlphaFoldDB" id="A0A9W6LZ38"/>
<sequence length="323" mass="32882">MSGIEVLVVGDANPDLLLTGDTVPRFGQVEQLLDGADLLLGGSAAIVACGLARLGVRTALAAVVGADQFGRFVLDRLDERGVDTSAVTVSDGMPTGLSVILSEPHDRAILTLPGTIPSLTVDAVRDAVERLAPRHVHVASYFLQPSLASRMAELFGWLRARGVTISLDTNWDPAEAWTGLDEVLPLVSVFLPNAEEALAVGAAVGAVGAVAGQVGTGSFEDAGARLSALGCRVVVKAGAEGGIAFERGEAVGRASGLVVDVVDTTGAGDSFDAGYLAALVREVATEDERLRWAAAAGSLSVRGGGGTAAQATEAELAGLFARS</sequence>
<evidence type="ECO:0000256" key="1">
    <source>
        <dbReference type="ARBA" id="ARBA00010688"/>
    </source>
</evidence>